<evidence type="ECO:0008006" key="4">
    <source>
        <dbReference type="Google" id="ProtNLM"/>
    </source>
</evidence>
<keyword evidence="3" id="KW-1185">Reference proteome</keyword>
<feature type="signal peptide" evidence="1">
    <location>
        <begin position="1"/>
        <end position="22"/>
    </location>
</feature>
<accession>A0A7M5WJ28</accession>
<evidence type="ECO:0000313" key="2">
    <source>
        <dbReference type="EnsemblMetazoa" id="CLYHEMP003305.1"/>
    </source>
</evidence>
<feature type="chain" id="PRO_5029684945" description="Cnidarian restricted protein" evidence="1">
    <location>
        <begin position="23"/>
        <end position="126"/>
    </location>
</feature>
<keyword evidence="1" id="KW-0732">Signal</keyword>
<organism evidence="2 3">
    <name type="scientific">Clytia hemisphaerica</name>
    <dbReference type="NCBI Taxonomy" id="252671"/>
    <lineage>
        <taxon>Eukaryota</taxon>
        <taxon>Metazoa</taxon>
        <taxon>Cnidaria</taxon>
        <taxon>Hydrozoa</taxon>
        <taxon>Hydroidolina</taxon>
        <taxon>Leptothecata</taxon>
        <taxon>Obeliida</taxon>
        <taxon>Clytiidae</taxon>
        <taxon>Clytia</taxon>
    </lineage>
</organism>
<proteinExistence type="predicted"/>
<dbReference type="EnsemblMetazoa" id="CLYHEMT003305.1">
    <property type="protein sequence ID" value="CLYHEMP003305.1"/>
    <property type="gene ID" value="CLYHEMG003305"/>
</dbReference>
<dbReference type="OrthoDB" id="5428348at2759"/>
<dbReference type="Proteomes" id="UP000594262">
    <property type="component" value="Unplaced"/>
</dbReference>
<evidence type="ECO:0000313" key="3">
    <source>
        <dbReference type="Proteomes" id="UP000594262"/>
    </source>
</evidence>
<dbReference type="AlphaFoldDB" id="A0A7M5WJ28"/>
<dbReference type="PROSITE" id="PS51257">
    <property type="entry name" value="PROKAR_LIPOPROTEIN"/>
    <property type="match status" value="1"/>
</dbReference>
<protein>
    <recommendedName>
        <fullName evidence="4">Cnidarian restricted protein</fullName>
    </recommendedName>
</protein>
<name>A0A7M5WJ28_9CNID</name>
<evidence type="ECO:0000256" key="1">
    <source>
        <dbReference type="SAM" id="SignalP"/>
    </source>
</evidence>
<sequence>MKGCLVLVVTLILSSCINPNLGKTFQRQDFGNIKSLSACLAACAEGTVAIQAFCRSVPVPAIRAACWAVQFAGPVVCDGFCYMYFGNSRKRTLHQTEIKQLIAMAKYDEFKNNLYTVEDIDDGVFY</sequence>
<reference evidence="2" key="1">
    <citation type="submission" date="2021-01" db="UniProtKB">
        <authorList>
            <consortium name="EnsemblMetazoa"/>
        </authorList>
    </citation>
    <scope>IDENTIFICATION</scope>
</reference>